<evidence type="ECO:0000256" key="6">
    <source>
        <dbReference type="RuleBase" id="RU363037"/>
    </source>
</evidence>
<keyword evidence="4 6" id="KW-0648">Protein biosynthesis</keyword>
<dbReference type="Gene3D" id="3.40.50.620">
    <property type="entry name" value="HUPs"/>
    <property type="match status" value="1"/>
</dbReference>
<evidence type="ECO:0000313" key="8">
    <source>
        <dbReference type="EMBL" id="KAK3902187.1"/>
    </source>
</evidence>
<dbReference type="Pfam" id="PF00749">
    <property type="entry name" value="tRNA-synt_1c"/>
    <property type="match status" value="1"/>
</dbReference>
<evidence type="ECO:0000256" key="3">
    <source>
        <dbReference type="ARBA" id="ARBA00022840"/>
    </source>
</evidence>
<dbReference type="SUPFAM" id="SSF52374">
    <property type="entry name" value="Nucleotidylyl transferase"/>
    <property type="match status" value="1"/>
</dbReference>
<evidence type="ECO:0000256" key="2">
    <source>
        <dbReference type="ARBA" id="ARBA00022741"/>
    </source>
</evidence>
<evidence type="ECO:0000256" key="5">
    <source>
        <dbReference type="ARBA" id="ARBA00023146"/>
    </source>
</evidence>
<dbReference type="AlphaFoldDB" id="A0AAN6MLG2"/>
<comment type="similarity">
    <text evidence="6">Belongs to the class-I aminoacyl-tRNA synthetase family.</text>
</comment>
<comment type="caution">
    <text evidence="8">The sequence shown here is derived from an EMBL/GenBank/DDBJ whole genome shotgun (WGS) entry which is preliminary data.</text>
</comment>
<dbReference type="Proteomes" id="UP001303889">
    <property type="component" value="Unassembled WGS sequence"/>
</dbReference>
<feature type="domain" description="Glutamyl/glutaminyl-tRNA synthetase class Ib catalytic" evidence="7">
    <location>
        <begin position="109"/>
        <end position="156"/>
    </location>
</feature>
<dbReference type="GO" id="GO:0017102">
    <property type="term" value="C:methionyl glutamyl tRNA synthetase complex"/>
    <property type="evidence" value="ECO:0007669"/>
    <property type="project" value="TreeGrafter"/>
</dbReference>
<dbReference type="InterPro" id="IPR050132">
    <property type="entry name" value="Gln/Glu-tRNA_Ligase"/>
</dbReference>
<dbReference type="Gene3D" id="1.20.1050.10">
    <property type="match status" value="1"/>
</dbReference>
<reference evidence="8" key="1">
    <citation type="journal article" date="2023" name="Mol. Phylogenet. Evol.">
        <title>Genome-scale phylogeny and comparative genomics of the fungal order Sordariales.</title>
        <authorList>
            <person name="Hensen N."/>
            <person name="Bonometti L."/>
            <person name="Westerberg I."/>
            <person name="Brannstrom I.O."/>
            <person name="Guillou S."/>
            <person name="Cros-Aarteil S."/>
            <person name="Calhoun S."/>
            <person name="Haridas S."/>
            <person name="Kuo A."/>
            <person name="Mondo S."/>
            <person name="Pangilinan J."/>
            <person name="Riley R."/>
            <person name="LaButti K."/>
            <person name="Andreopoulos B."/>
            <person name="Lipzen A."/>
            <person name="Chen C."/>
            <person name="Yan M."/>
            <person name="Daum C."/>
            <person name="Ng V."/>
            <person name="Clum A."/>
            <person name="Steindorff A."/>
            <person name="Ohm R.A."/>
            <person name="Martin F."/>
            <person name="Silar P."/>
            <person name="Natvig D.O."/>
            <person name="Lalanne C."/>
            <person name="Gautier V."/>
            <person name="Ament-Velasquez S.L."/>
            <person name="Kruys A."/>
            <person name="Hutchinson M.I."/>
            <person name="Powell A.J."/>
            <person name="Barry K."/>
            <person name="Miller A.N."/>
            <person name="Grigoriev I.V."/>
            <person name="Debuchy R."/>
            <person name="Gladieux P."/>
            <person name="Hiltunen Thoren M."/>
            <person name="Johannesson H."/>
        </authorList>
    </citation>
    <scope>NUCLEOTIDE SEQUENCE</scope>
    <source>
        <strain evidence="8">CBS 103.79</strain>
    </source>
</reference>
<dbReference type="GO" id="GO:0005524">
    <property type="term" value="F:ATP binding"/>
    <property type="evidence" value="ECO:0007669"/>
    <property type="project" value="UniProtKB-KW"/>
</dbReference>
<dbReference type="EMBL" id="MU855527">
    <property type="protein sequence ID" value="KAK3902187.1"/>
    <property type="molecule type" value="Genomic_DNA"/>
</dbReference>
<accession>A0AAN6MLG2</accession>
<dbReference type="PANTHER" id="PTHR43097:SF5">
    <property type="entry name" value="GLUTAMATE--TRNA LIGASE"/>
    <property type="match status" value="1"/>
</dbReference>
<dbReference type="GO" id="GO:0005829">
    <property type="term" value="C:cytosol"/>
    <property type="evidence" value="ECO:0007669"/>
    <property type="project" value="TreeGrafter"/>
</dbReference>
<protein>
    <recommendedName>
        <fullName evidence="7">Glutamyl/glutaminyl-tRNA synthetase class Ib catalytic domain-containing protein</fullName>
    </recommendedName>
</protein>
<organism evidence="8 9">
    <name type="scientific">Staphylotrichum tortipilum</name>
    <dbReference type="NCBI Taxonomy" id="2831512"/>
    <lineage>
        <taxon>Eukaryota</taxon>
        <taxon>Fungi</taxon>
        <taxon>Dikarya</taxon>
        <taxon>Ascomycota</taxon>
        <taxon>Pezizomycotina</taxon>
        <taxon>Sordariomycetes</taxon>
        <taxon>Sordariomycetidae</taxon>
        <taxon>Sordariales</taxon>
        <taxon>Chaetomiaceae</taxon>
        <taxon>Staphylotrichum</taxon>
    </lineage>
</organism>
<dbReference type="InterPro" id="IPR014729">
    <property type="entry name" value="Rossmann-like_a/b/a_fold"/>
</dbReference>
<dbReference type="InterPro" id="IPR036282">
    <property type="entry name" value="Glutathione-S-Trfase_C_sf"/>
</dbReference>
<keyword evidence="5 6" id="KW-0030">Aminoacyl-tRNA synthetase</keyword>
<dbReference type="PANTHER" id="PTHR43097">
    <property type="entry name" value="GLUTAMINE-TRNA LIGASE"/>
    <property type="match status" value="1"/>
</dbReference>
<gene>
    <name evidence="8" type="ORF">C8A05DRAFT_34126</name>
</gene>
<name>A0AAN6MLG2_9PEZI</name>
<evidence type="ECO:0000256" key="4">
    <source>
        <dbReference type="ARBA" id="ARBA00022917"/>
    </source>
</evidence>
<dbReference type="GO" id="GO:0006424">
    <property type="term" value="P:glutamyl-tRNA aminoacylation"/>
    <property type="evidence" value="ECO:0007669"/>
    <property type="project" value="TreeGrafter"/>
</dbReference>
<evidence type="ECO:0000256" key="1">
    <source>
        <dbReference type="ARBA" id="ARBA00022598"/>
    </source>
</evidence>
<sequence>MATFKAIEAVLLEIEQYLTLRTYLEGYELSSADSDIWTALRTNKVANGIVRMGSMANVARWFSFIEASHPEIQGEIQAAQAKEKEKRAAASKAGSNYNIGLKNTENGVAFNGKLIARFDDTNPAKEKQEFEDSILEDLQLLGIIPDRVTYTSDYFD</sequence>
<dbReference type="GO" id="GO:0004818">
    <property type="term" value="F:glutamate-tRNA ligase activity"/>
    <property type="evidence" value="ECO:0007669"/>
    <property type="project" value="TreeGrafter"/>
</dbReference>
<reference evidence="8" key="2">
    <citation type="submission" date="2023-05" db="EMBL/GenBank/DDBJ databases">
        <authorList>
            <consortium name="Lawrence Berkeley National Laboratory"/>
            <person name="Steindorff A."/>
            <person name="Hensen N."/>
            <person name="Bonometti L."/>
            <person name="Westerberg I."/>
            <person name="Brannstrom I.O."/>
            <person name="Guillou S."/>
            <person name="Cros-Aarteil S."/>
            <person name="Calhoun S."/>
            <person name="Haridas S."/>
            <person name="Kuo A."/>
            <person name="Mondo S."/>
            <person name="Pangilinan J."/>
            <person name="Riley R."/>
            <person name="Labutti K."/>
            <person name="Andreopoulos B."/>
            <person name="Lipzen A."/>
            <person name="Chen C."/>
            <person name="Yanf M."/>
            <person name="Daum C."/>
            <person name="Ng V."/>
            <person name="Clum A."/>
            <person name="Ohm R."/>
            <person name="Martin F."/>
            <person name="Silar P."/>
            <person name="Natvig D."/>
            <person name="Lalanne C."/>
            <person name="Gautier V."/>
            <person name="Ament-Velasquez S.L."/>
            <person name="Kruys A."/>
            <person name="Hutchinson M.I."/>
            <person name="Powell A.J."/>
            <person name="Barry K."/>
            <person name="Miller A.N."/>
            <person name="Grigoriev I.V."/>
            <person name="Debuchy R."/>
            <person name="Gladieux P."/>
            <person name="Thoren M.H."/>
            <person name="Johannesson H."/>
        </authorList>
    </citation>
    <scope>NUCLEOTIDE SEQUENCE</scope>
    <source>
        <strain evidence="8">CBS 103.79</strain>
    </source>
</reference>
<keyword evidence="2 6" id="KW-0547">Nucleotide-binding</keyword>
<dbReference type="InterPro" id="IPR020058">
    <property type="entry name" value="Glu/Gln-tRNA-synth_Ib_cat-dom"/>
</dbReference>
<keyword evidence="1 6" id="KW-0436">Ligase</keyword>
<evidence type="ECO:0000259" key="7">
    <source>
        <dbReference type="Pfam" id="PF00749"/>
    </source>
</evidence>
<keyword evidence="3 6" id="KW-0067">ATP-binding</keyword>
<evidence type="ECO:0000313" key="9">
    <source>
        <dbReference type="Proteomes" id="UP001303889"/>
    </source>
</evidence>
<proteinExistence type="inferred from homology"/>
<keyword evidence="9" id="KW-1185">Reference proteome</keyword>
<dbReference type="SUPFAM" id="SSF47616">
    <property type="entry name" value="GST C-terminal domain-like"/>
    <property type="match status" value="1"/>
</dbReference>